<organism evidence="1 2">
    <name type="scientific">Periplaneta americana</name>
    <name type="common">American cockroach</name>
    <name type="synonym">Blatta americana</name>
    <dbReference type="NCBI Taxonomy" id="6978"/>
    <lineage>
        <taxon>Eukaryota</taxon>
        <taxon>Metazoa</taxon>
        <taxon>Ecdysozoa</taxon>
        <taxon>Arthropoda</taxon>
        <taxon>Hexapoda</taxon>
        <taxon>Insecta</taxon>
        <taxon>Pterygota</taxon>
        <taxon>Neoptera</taxon>
        <taxon>Polyneoptera</taxon>
        <taxon>Dictyoptera</taxon>
        <taxon>Blattodea</taxon>
        <taxon>Blattoidea</taxon>
        <taxon>Blattidae</taxon>
        <taxon>Blattinae</taxon>
        <taxon>Periplaneta</taxon>
    </lineage>
</organism>
<dbReference type="EMBL" id="JAJSOF020000033">
    <property type="protein sequence ID" value="KAJ4430217.1"/>
    <property type="molecule type" value="Genomic_DNA"/>
</dbReference>
<name>A0ABQ8S8F0_PERAM</name>
<gene>
    <name evidence="1" type="ORF">ANN_22428</name>
</gene>
<dbReference type="Proteomes" id="UP001148838">
    <property type="component" value="Unassembled WGS sequence"/>
</dbReference>
<comment type="caution">
    <text evidence="1">The sequence shown here is derived from an EMBL/GenBank/DDBJ whole genome shotgun (WGS) entry which is preliminary data.</text>
</comment>
<sequence length="227" mass="26209">MARNYQDYKEQARVEDYLRGLDYRVVINPAEHDPESEDEHYVHVQFLTEINVFRKYPATAWLSRLRRLPAGLKLRWGAENTSFEALKEVGFTVHQVVQGLATQGSVRRIDIIAIKNNSAYILDPTIRFETHADQPHEVDSEKKRIYEPTIPFYKDKYSLSHIDVIGLMVGARVLAGRVKTVRPFLPRTDDADDDDILDAPIQQECDIQRSKRQARATDFGCYTVSKQ</sequence>
<reference evidence="1 2" key="1">
    <citation type="journal article" date="2022" name="Allergy">
        <title>Genome assembly and annotation of Periplaneta americana reveal a comprehensive cockroach allergen profile.</title>
        <authorList>
            <person name="Wang L."/>
            <person name="Xiong Q."/>
            <person name="Saelim N."/>
            <person name="Wang L."/>
            <person name="Nong W."/>
            <person name="Wan A.T."/>
            <person name="Shi M."/>
            <person name="Liu X."/>
            <person name="Cao Q."/>
            <person name="Hui J.H.L."/>
            <person name="Sookrung N."/>
            <person name="Leung T.F."/>
            <person name="Tungtrongchitr A."/>
            <person name="Tsui S.K.W."/>
        </authorList>
    </citation>
    <scope>NUCLEOTIDE SEQUENCE [LARGE SCALE GENOMIC DNA]</scope>
    <source>
        <strain evidence="1">PWHHKU_190912</strain>
    </source>
</reference>
<evidence type="ECO:0000313" key="1">
    <source>
        <dbReference type="EMBL" id="KAJ4430217.1"/>
    </source>
</evidence>
<protein>
    <submittedName>
        <fullName evidence="1">Uncharacterized protein</fullName>
    </submittedName>
</protein>
<keyword evidence="2" id="KW-1185">Reference proteome</keyword>
<proteinExistence type="predicted"/>
<evidence type="ECO:0000313" key="2">
    <source>
        <dbReference type="Proteomes" id="UP001148838"/>
    </source>
</evidence>
<accession>A0ABQ8S8F0</accession>